<feature type="region of interest" description="Disordered" evidence="2">
    <location>
        <begin position="200"/>
        <end position="232"/>
    </location>
</feature>
<feature type="compositionally biased region" description="Basic and acidic residues" evidence="2">
    <location>
        <begin position="221"/>
        <end position="232"/>
    </location>
</feature>
<dbReference type="Proteomes" id="UP001150569">
    <property type="component" value="Unassembled WGS sequence"/>
</dbReference>
<sequence>MNPNEDTEWNDILRAKGILPPKEGPTEDDLFNAHDQAVREAQDKHLSDKDLDELDELEDEEDEAVLRHYRQQRMDEMKALADRSKYGELRQISEPDYKREVTEGSKDTFVVVHLFRDSLPACKLINHHLSELARRYPTVKFLKIVSTDCIHNYPDRNLPTLLIYGHGELQQQLVGMHSLGGTSARVGDLEAVLRVHGALPDAPAGRAGAQDESDEDYESDQGAKPDSDSDYD</sequence>
<name>A0A9W7ZMT0_9FUNG</name>
<keyword evidence="5" id="KW-1185">Reference proteome</keyword>
<dbReference type="PANTHER" id="PTHR45809:SF3">
    <property type="entry name" value="VIRAL IAP-ASSOCIATED FACTOR HOMOLOG"/>
    <property type="match status" value="1"/>
</dbReference>
<dbReference type="CDD" id="cd02988">
    <property type="entry name" value="Phd_like_VIAF"/>
    <property type="match status" value="1"/>
</dbReference>
<evidence type="ECO:0000313" key="4">
    <source>
        <dbReference type="EMBL" id="KAJ1906343.1"/>
    </source>
</evidence>
<protein>
    <submittedName>
        <fullName evidence="4">Phosducin</fullName>
    </submittedName>
</protein>
<feature type="domain" description="Phosducin" evidence="3">
    <location>
        <begin position="38"/>
        <end position="201"/>
    </location>
</feature>
<feature type="compositionally biased region" description="Acidic residues" evidence="2">
    <location>
        <begin position="50"/>
        <end position="60"/>
    </location>
</feature>
<dbReference type="GO" id="GO:0005737">
    <property type="term" value="C:cytoplasm"/>
    <property type="evidence" value="ECO:0007669"/>
    <property type="project" value="TreeGrafter"/>
</dbReference>
<accession>A0A9W7ZMT0</accession>
<evidence type="ECO:0000256" key="2">
    <source>
        <dbReference type="SAM" id="MobiDB-lite"/>
    </source>
</evidence>
<dbReference type="Pfam" id="PF02114">
    <property type="entry name" value="Phosducin"/>
    <property type="match status" value="1"/>
</dbReference>
<dbReference type="InterPro" id="IPR051498">
    <property type="entry name" value="Phosducin-like_chap/apop_reg"/>
</dbReference>
<dbReference type="GO" id="GO:0006457">
    <property type="term" value="P:protein folding"/>
    <property type="evidence" value="ECO:0007669"/>
    <property type="project" value="TreeGrafter"/>
</dbReference>
<dbReference type="AlphaFoldDB" id="A0A9W7ZMT0"/>
<comment type="similarity">
    <text evidence="1">Belongs to the phosducin family.</text>
</comment>
<dbReference type="Gene3D" id="3.40.30.10">
    <property type="entry name" value="Glutaredoxin"/>
    <property type="match status" value="1"/>
</dbReference>
<dbReference type="EMBL" id="JANBPT010001608">
    <property type="protein sequence ID" value="KAJ1906343.1"/>
    <property type="molecule type" value="Genomic_DNA"/>
</dbReference>
<reference evidence="4" key="1">
    <citation type="submission" date="2022-07" db="EMBL/GenBank/DDBJ databases">
        <title>Phylogenomic reconstructions and comparative analyses of Kickxellomycotina fungi.</title>
        <authorList>
            <person name="Reynolds N.K."/>
            <person name="Stajich J.E."/>
            <person name="Barry K."/>
            <person name="Grigoriev I.V."/>
            <person name="Crous P."/>
            <person name="Smith M.E."/>
        </authorList>
    </citation>
    <scope>NUCLEOTIDE SEQUENCE</scope>
    <source>
        <strain evidence="4">RSA 861</strain>
    </source>
</reference>
<evidence type="ECO:0000256" key="1">
    <source>
        <dbReference type="ARBA" id="ARBA00009686"/>
    </source>
</evidence>
<dbReference type="OrthoDB" id="45518at2759"/>
<dbReference type="InterPro" id="IPR036249">
    <property type="entry name" value="Thioredoxin-like_sf"/>
</dbReference>
<proteinExistence type="inferred from homology"/>
<gene>
    <name evidence="4" type="primary">PLP2</name>
    <name evidence="4" type="ORF">IWQ60_012108</name>
</gene>
<feature type="compositionally biased region" description="Basic and acidic residues" evidence="2">
    <location>
        <begin position="37"/>
        <end position="49"/>
    </location>
</feature>
<feature type="region of interest" description="Disordered" evidence="2">
    <location>
        <begin position="37"/>
        <end position="60"/>
    </location>
</feature>
<organism evidence="4 5">
    <name type="scientific">Tieghemiomyces parasiticus</name>
    <dbReference type="NCBI Taxonomy" id="78921"/>
    <lineage>
        <taxon>Eukaryota</taxon>
        <taxon>Fungi</taxon>
        <taxon>Fungi incertae sedis</taxon>
        <taxon>Zoopagomycota</taxon>
        <taxon>Kickxellomycotina</taxon>
        <taxon>Dimargaritomycetes</taxon>
        <taxon>Dimargaritales</taxon>
        <taxon>Dimargaritaceae</taxon>
        <taxon>Tieghemiomyces</taxon>
    </lineage>
</organism>
<evidence type="ECO:0000313" key="5">
    <source>
        <dbReference type="Proteomes" id="UP001150569"/>
    </source>
</evidence>
<evidence type="ECO:0000259" key="3">
    <source>
        <dbReference type="Pfam" id="PF02114"/>
    </source>
</evidence>
<dbReference type="InterPro" id="IPR024253">
    <property type="entry name" value="Phosducin_thioredoxin-like_dom"/>
</dbReference>
<comment type="caution">
    <text evidence="4">The sequence shown here is derived from an EMBL/GenBank/DDBJ whole genome shotgun (WGS) entry which is preliminary data.</text>
</comment>
<dbReference type="SUPFAM" id="SSF52833">
    <property type="entry name" value="Thioredoxin-like"/>
    <property type="match status" value="1"/>
</dbReference>
<dbReference type="PANTHER" id="PTHR45809">
    <property type="entry name" value="VIRAL IAP-ASSOCIATED FACTOR HOMOLOG"/>
    <property type="match status" value="1"/>
</dbReference>